<dbReference type="InterPro" id="IPR036388">
    <property type="entry name" value="WH-like_DNA-bd_sf"/>
</dbReference>
<reference evidence="2 3" key="1">
    <citation type="submission" date="2023-06" db="EMBL/GenBank/DDBJ databases">
        <title>Acute promotion of culturable opportunistic pathogens and persistent increase of antibiotic resistance following antibiotic exposure in mouse gut microbiota.</title>
        <authorList>
            <person name="Li L."/>
            <person name="Wang B."/>
            <person name="Sun Y."/>
            <person name="Wang M."/>
            <person name="Xu H."/>
        </authorList>
    </citation>
    <scope>NUCLEOTIDE SEQUENCE [LARGE SCALE GENOMIC DNA]</scope>
    <source>
        <strain evidence="2 3">CRI2_2</strain>
    </source>
</reference>
<dbReference type="InterPro" id="IPR011741">
    <property type="entry name" value="Phg_2220_C"/>
</dbReference>
<sequence length="242" mass="28189">MAERKISKSNRGFKGVWIPSHIWLDKNLTIQEMMFLVEIDSLDISDEGCYASNKHFSEFFGLTNGRCSQIISSLQEKGYIAISFIYGKNKEIDKRVIRVVRKLNRGIKYSKGGYLENAKGSNTSFSNTKNNMSSKPDLIPYSEIITYLNNKSSKSFKVTQKWKDLIKARWNEGQRLDDFKKVIDVKTNQWLNNQEMNKYLRPATLFGNKFDDYLNEYRPQVNSSISDEIAESQRRLLEAYEQ</sequence>
<organism evidence="2 3">
    <name type="scientific">Enterococcus gallinarum</name>
    <dbReference type="NCBI Taxonomy" id="1353"/>
    <lineage>
        <taxon>Bacteria</taxon>
        <taxon>Bacillati</taxon>
        <taxon>Bacillota</taxon>
        <taxon>Bacilli</taxon>
        <taxon>Lactobacillales</taxon>
        <taxon>Enterococcaceae</taxon>
        <taxon>Enterococcus</taxon>
    </lineage>
</organism>
<feature type="domain" description="Phage conserved hypothetical protein C-terminal" evidence="1">
    <location>
        <begin position="144"/>
        <end position="215"/>
    </location>
</feature>
<protein>
    <submittedName>
        <fullName evidence="2">Conserved phage C-terminal domain-containing protein</fullName>
    </submittedName>
</protein>
<dbReference type="Pfam" id="PF09524">
    <property type="entry name" value="Phg_2220_C"/>
    <property type="match status" value="1"/>
</dbReference>
<gene>
    <name evidence="2" type="ORF">QRX88_08055</name>
</gene>
<accession>A0ABD4ZSI6</accession>
<dbReference type="NCBIfam" id="TIGR02220">
    <property type="entry name" value="phg_TIGR02220"/>
    <property type="match status" value="1"/>
</dbReference>
<name>A0ABD4ZSI6_ENTGA</name>
<evidence type="ECO:0000259" key="1">
    <source>
        <dbReference type="Pfam" id="PF09524"/>
    </source>
</evidence>
<dbReference type="EMBL" id="JASUBT010000004">
    <property type="protein sequence ID" value="MDL4935662.1"/>
    <property type="molecule type" value="Genomic_DNA"/>
</dbReference>
<evidence type="ECO:0000313" key="3">
    <source>
        <dbReference type="Proteomes" id="UP001241571"/>
    </source>
</evidence>
<comment type="caution">
    <text evidence="2">The sequence shown here is derived from an EMBL/GenBank/DDBJ whole genome shotgun (WGS) entry which is preliminary data.</text>
</comment>
<dbReference type="AlphaFoldDB" id="A0ABD4ZSI6"/>
<dbReference type="Gene3D" id="1.10.10.10">
    <property type="entry name" value="Winged helix-like DNA-binding domain superfamily/Winged helix DNA-binding domain"/>
    <property type="match status" value="1"/>
</dbReference>
<dbReference type="Proteomes" id="UP001241571">
    <property type="component" value="Unassembled WGS sequence"/>
</dbReference>
<dbReference type="RefSeq" id="WP_257601779.1">
    <property type="nucleotide sequence ID" value="NZ_CP078505.1"/>
</dbReference>
<proteinExistence type="predicted"/>
<evidence type="ECO:0000313" key="2">
    <source>
        <dbReference type="EMBL" id="MDL4935662.1"/>
    </source>
</evidence>